<sequence length="85" mass="8393">MTGLAPERTVLARRRTALAAAATALIAARAVQSHALAVAATAVVAGLAVVLLIGRSGRLPRHVALVVVLAILAGAVAITAILGRG</sequence>
<evidence type="ECO:0000313" key="10">
    <source>
        <dbReference type="Proteomes" id="UP001520140"/>
    </source>
</evidence>
<dbReference type="InterPro" id="IPR003807">
    <property type="entry name" value="DUF202"/>
</dbReference>
<reference evidence="7 10" key="2">
    <citation type="submission" date="2020-06" db="EMBL/GenBank/DDBJ databases">
        <title>Taxonomy, biology and ecology of Rhodococcus bacteria occurring in California pistachio and other woody hosts as revealed by genome sequence analyses.</title>
        <authorList>
            <person name="Gai Y."/>
            <person name="Riely B."/>
        </authorList>
    </citation>
    <scope>NUCLEOTIDE SEQUENCE [LARGE SCALE GENOMIC DNA]</scope>
    <source>
        <strain evidence="7 10">BP-284</strain>
    </source>
</reference>
<evidence type="ECO:0000256" key="5">
    <source>
        <dbReference type="SAM" id="Phobius"/>
    </source>
</evidence>
<accession>A0A1I0SYU0</accession>
<evidence type="ECO:0000256" key="3">
    <source>
        <dbReference type="ARBA" id="ARBA00022989"/>
    </source>
</evidence>
<keyword evidence="10" id="KW-1185">Reference proteome</keyword>
<dbReference type="Pfam" id="PF02656">
    <property type="entry name" value="DUF202"/>
    <property type="match status" value="1"/>
</dbReference>
<keyword evidence="2 5" id="KW-0812">Transmembrane</keyword>
<feature type="domain" description="DUF202" evidence="6">
    <location>
        <begin position="2"/>
        <end position="54"/>
    </location>
</feature>
<keyword evidence="4 5" id="KW-0472">Membrane</keyword>
<evidence type="ECO:0000313" key="9">
    <source>
        <dbReference type="Proteomes" id="UP000182054"/>
    </source>
</evidence>
<dbReference type="AlphaFoldDB" id="A0A1I0SYU0"/>
<feature type="transmembrane region" description="Helical" evidence="5">
    <location>
        <begin position="63"/>
        <end position="83"/>
    </location>
</feature>
<evidence type="ECO:0000256" key="2">
    <source>
        <dbReference type="ARBA" id="ARBA00022692"/>
    </source>
</evidence>
<evidence type="ECO:0000313" key="7">
    <source>
        <dbReference type="EMBL" id="MBY6321872.1"/>
    </source>
</evidence>
<comment type="subcellular location">
    <subcellularLocation>
        <location evidence="1">Endomembrane system</location>
        <topology evidence="1">Multi-pass membrane protein</topology>
    </subcellularLocation>
</comment>
<evidence type="ECO:0000313" key="8">
    <source>
        <dbReference type="EMBL" id="SFA44685.1"/>
    </source>
</evidence>
<dbReference type="Proteomes" id="UP000182054">
    <property type="component" value="Unassembled WGS sequence"/>
</dbReference>
<keyword evidence="3 5" id="KW-1133">Transmembrane helix</keyword>
<name>A0A1I0SYU0_9NOCA</name>
<evidence type="ECO:0000259" key="6">
    <source>
        <dbReference type="Pfam" id="PF02656"/>
    </source>
</evidence>
<gene>
    <name evidence="7" type="ORF">HQ605_13675</name>
    <name evidence="8" type="ORF">SAMN05444374_103130</name>
</gene>
<dbReference type="EMBL" id="JABUKG010000014">
    <property type="protein sequence ID" value="MBY6321872.1"/>
    <property type="molecule type" value="Genomic_DNA"/>
</dbReference>
<dbReference type="RefSeq" id="WP_068104165.1">
    <property type="nucleotide sequence ID" value="NZ_FOJN01000003.1"/>
</dbReference>
<evidence type="ECO:0000256" key="1">
    <source>
        <dbReference type="ARBA" id="ARBA00004127"/>
    </source>
</evidence>
<dbReference type="EMBL" id="FOJN01000003">
    <property type="protein sequence ID" value="SFA44685.1"/>
    <property type="molecule type" value="Genomic_DNA"/>
</dbReference>
<proteinExistence type="predicted"/>
<evidence type="ECO:0000256" key="4">
    <source>
        <dbReference type="ARBA" id="ARBA00023136"/>
    </source>
</evidence>
<dbReference type="GeneID" id="85484986"/>
<protein>
    <recommendedName>
        <fullName evidence="6">DUF202 domain-containing protein</fullName>
    </recommendedName>
</protein>
<reference evidence="8 9" key="1">
    <citation type="submission" date="2016-10" db="EMBL/GenBank/DDBJ databases">
        <authorList>
            <person name="de Groot N.N."/>
        </authorList>
    </citation>
    <scope>NUCLEOTIDE SEQUENCE [LARGE SCALE GENOMIC DNA]</scope>
    <source>
        <strain evidence="8 9">DSM 44908</strain>
    </source>
</reference>
<organism evidence="8 9">
    <name type="scientific">Rhodococcoides kroppenstedtii</name>
    <dbReference type="NCBI Taxonomy" id="293050"/>
    <lineage>
        <taxon>Bacteria</taxon>
        <taxon>Bacillati</taxon>
        <taxon>Actinomycetota</taxon>
        <taxon>Actinomycetes</taxon>
        <taxon>Mycobacteriales</taxon>
        <taxon>Nocardiaceae</taxon>
        <taxon>Rhodococcoides</taxon>
    </lineage>
</organism>
<dbReference type="Proteomes" id="UP001520140">
    <property type="component" value="Unassembled WGS sequence"/>
</dbReference>